<evidence type="ECO:0000313" key="1">
    <source>
        <dbReference type="EMBL" id="GDY31115.1"/>
    </source>
</evidence>
<proteinExistence type="predicted"/>
<gene>
    <name evidence="1" type="ORF">GTS_27480</name>
</gene>
<dbReference type="EMBL" id="BJFL01000012">
    <property type="protein sequence ID" value="GDY31115.1"/>
    <property type="molecule type" value="Genomic_DNA"/>
</dbReference>
<evidence type="ECO:0000313" key="2">
    <source>
        <dbReference type="Proteomes" id="UP000298860"/>
    </source>
</evidence>
<dbReference type="AlphaFoldDB" id="A0A4D4J367"/>
<name>A0A4D4J367_9PSEU</name>
<comment type="caution">
    <text evidence="1">The sequence shown here is derived from an EMBL/GenBank/DDBJ whole genome shotgun (WGS) entry which is preliminary data.</text>
</comment>
<sequence length="122" mass="12662">MTTVEAPGCRSVPAAGRLVAVNGAAGAVVPVMVSGWVPVLTMFTPRALAAPVRTWPKSTSRPSGDPWMVTGNPLRSAPLAASSACRYQCGWVASGPSFTFDVRYTAPVAGLCPTPTGHPHTW</sequence>
<accession>A0A4D4J367</accession>
<dbReference type="Proteomes" id="UP000298860">
    <property type="component" value="Unassembled WGS sequence"/>
</dbReference>
<reference evidence="2" key="1">
    <citation type="submission" date="2019-04" db="EMBL/GenBank/DDBJ databases">
        <title>Draft genome sequence of Pseudonocardiaceae bacterium SL3-2-4.</title>
        <authorList>
            <person name="Ningsih F."/>
            <person name="Yokota A."/>
            <person name="Sakai Y."/>
            <person name="Nanatani K."/>
            <person name="Yabe S."/>
            <person name="Oetari A."/>
            <person name="Sjamsuridzal W."/>
        </authorList>
    </citation>
    <scope>NUCLEOTIDE SEQUENCE [LARGE SCALE GENOMIC DNA]</scope>
    <source>
        <strain evidence="2">SL3-2-4</strain>
    </source>
</reference>
<keyword evidence="2" id="KW-1185">Reference proteome</keyword>
<organism evidence="1 2">
    <name type="scientific">Gandjariella thermophila</name>
    <dbReference type="NCBI Taxonomy" id="1931992"/>
    <lineage>
        <taxon>Bacteria</taxon>
        <taxon>Bacillati</taxon>
        <taxon>Actinomycetota</taxon>
        <taxon>Actinomycetes</taxon>
        <taxon>Pseudonocardiales</taxon>
        <taxon>Pseudonocardiaceae</taxon>
        <taxon>Gandjariella</taxon>
    </lineage>
</organism>
<protein>
    <submittedName>
        <fullName evidence="1">Uncharacterized protein</fullName>
    </submittedName>
</protein>